<organism evidence="2 3">
    <name type="scientific">Oryza sativa subsp. indica</name>
    <name type="common">Rice</name>
    <dbReference type="NCBI Taxonomy" id="39946"/>
    <lineage>
        <taxon>Eukaryota</taxon>
        <taxon>Viridiplantae</taxon>
        <taxon>Streptophyta</taxon>
        <taxon>Embryophyta</taxon>
        <taxon>Tracheophyta</taxon>
        <taxon>Spermatophyta</taxon>
        <taxon>Magnoliopsida</taxon>
        <taxon>Liliopsida</taxon>
        <taxon>Poales</taxon>
        <taxon>Poaceae</taxon>
        <taxon>BOP clade</taxon>
        <taxon>Oryzoideae</taxon>
        <taxon>Oryzeae</taxon>
        <taxon>Oryzinae</taxon>
        <taxon>Oryza</taxon>
        <taxon>Oryza sativa</taxon>
    </lineage>
</organism>
<gene>
    <name evidence="2" type="ORF">OsI_20882</name>
</gene>
<dbReference type="SUPFAM" id="SSF56219">
    <property type="entry name" value="DNase I-like"/>
    <property type="match status" value="1"/>
</dbReference>
<accession>B8AWH5</accession>
<dbReference type="Pfam" id="PF03372">
    <property type="entry name" value="Exo_endo_phos"/>
    <property type="match status" value="1"/>
</dbReference>
<dbReference type="InterPro" id="IPR000477">
    <property type="entry name" value="RT_dom"/>
</dbReference>
<dbReference type="PANTHER" id="PTHR33116:SF86">
    <property type="entry name" value="REVERSE TRANSCRIPTASE DOMAIN-CONTAINING PROTEIN"/>
    <property type="match status" value="1"/>
</dbReference>
<dbReference type="Gene3D" id="3.60.10.10">
    <property type="entry name" value="Endonuclease/exonuclease/phosphatase"/>
    <property type="match status" value="1"/>
</dbReference>
<dbReference type="Pfam" id="PF00078">
    <property type="entry name" value="RVT_1"/>
    <property type="match status" value="2"/>
</dbReference>
<proteinExistence type="predicted"/>
<sequence length="1784" mass="203800">MSCLIWNCRGIGNAATVRDLCALSREAGSQLVFLCETRQSVERMRRLRSRLGLRGFVGENCNGMSGGLALFWDESVFVEIKGINERYIDAYVRLSVNDPIWHVTFVYGEPRVEHRHRMWSMLNSIKQSSNLPWLVLGDFNETLWQFEHFSKKKRSEVQMQAFRDVLQTYELHDLGFKGLPYTYDNKREGINNVRVRLDRVVADDGWRDMFRSSQVEHLISPCSNHCPVVLKFCVDTNQPARRKCLHYEIFWEREAELVEVIDESWAALGDKSDLADISRALSQVMAKLHSWSRRKCKNVGREIEKGRKRLAELIESGADSRSIRSASDNLHELLYREEMLWLQRSRVNWLKEGDRNTRFFHSKAVWRAKKNRITKLKDREGTVHSTTAKLEDMATEYFKEVFSADPLLDQSKVTRLIQRKVSPAMNETLCSEFKEEEISNAMFQIGPLKAPGPDGFPARFYQRHWGFMKNDIVRAVKLFFDTGVMPEGVNDTAIVLIPKIEQPMELRDFRPISLCNVIYKVVSKCLVNRLRPILDELVSPCQSAFVLGRMITDNAILAFECFHSIQKNRKPESAACAYKLDLSKAYDRVDWGFLEQSLYKLGFAHRWVRWIMVCITTVRYSVKFNGTLLSTFAPSRGLRQGDPLSPFLFLFIADGLSLLLEDKVAQGALSPVKICRQAPGISHLLFADDTLLFFKADNVQAQAVKEVISDYASATGQLINPAKCSIMFGESSPPQTRDAIRVTLQIANSGFEDRYLGFPTPEGRMCKGKFQSLQERIWKRLIIWGENLLSSGGKEVLIKSVIQAIPVYVMGIFKLPESVCEELTKLTRNFWWGVEKGKRKTHWKSWECLTRPKSNGGLGFRDFRLFNQALLARQAWRLIVNPDSLCARVLKAKYFPNGSLVDTSFGGNASPVWKAIEYGLSLLKEGIIWRIGNGKSPARRKCLHYEIFWEREAELVEVIDESWAASGDKSDLADISRALSQVMAKLHSWSRRKCKNVGREIEKGRKRLAELIESGADSTSIRSASDNLHELLYREEMLWLQRSRVNWLKEGDRNTRFFHSKAVWRAKKNRITKLKDREGTVHSTTAKLEDMATEYFKEVFSADPLLDQSKVTRLIQRKVSPAMNETLCSEFKEEEISNAMFQIGPLKALGPDGFPARFYQRHWGFMKNDIVRAVKLFFDTGVMPEGVNDTAIVLIPKIEQPMELRDFRPISLCNVIYKVVSKCLVNRLRPILDELVSPCQSAFVLGRMITDNAILAFECFHSIQKNRKPESAACAYKLDLSKAYDRVDWGFLEQSLYKLGFAHRWVRWIMVCITTVRYSVKFNGTLLSTFAPSRGLRQGDPLSPFLFLFIADGLSLLLEDKVAQGALSPVKICRQAPGISHLLFADDTLLFFKADNVQAQAVKEVISDYASATGQLINPAKCSIMFGESSPPQTRDAIRVTLQIANSSFEDRYLGFPTPEGRMCKGKFQSLQERIWKRLIIWGENLLSSGGKEVLIKSVIQAIPVYVMGIFKLPESVCEELTKLTRNFWWGVEKGKRKTHWKSWECLTRPKSNGGLGFRDFRLFNQALLARQAWRLIVNPDSLCARVLKAKYFPNGSLVDTSFGGNASPVWKAIEYGLSLLKEGIIWRIGNGKSVRIWRDPWLPRDFSRRPITRKGNCRLKWVSDLLSENGAWDETRVNQVFLPVDAETICSIRVSSRQEDDFVAWHPDKHGKFSVRSAYGLACNLVNMETSSSSSSAGCKRMWNLIWQTNAPQKKRKTPGMCCADVLTPGTYGGPCVRRVIYP</sequence>
<keyword evidence="3" id="KW-1185">Reference proteome</keyword>
<evidence type="ECO:0000313" key="2">
    <source>
        <dbReference type="EMBL" id="EEC79647.1"/>
    </source>
</evidence>
<dbReference type="Gramene" id="BGIOSGA017619-TA">
    <property type="protein sequence ID" value="BGIOSGA017619-PA"/>
    <property type="gene ID" value="BGIOSGA017619"/>
</dbReference>
<dbReference type="EMBL" id="CM000130">
    <property type="protein sequence ID" value="EEC79647.1"/>
    <property type="molecule type" value="Genomic_DNA"/>
</dbReference>
<dbReference type="InterPro" id="IPR043502">
    <property type="entry name" value="DNA/RNA_pol_sf"/>
</dbReference>
<reference evidence="2 3" key="1">
    <citation type="journal article" date="2005" name="PLoS Biol.">
        <title>The genomes of Oryza sativa: a history of duplications.</title>
        <authorList>
            <person name="Yu J."/>
            <person name="Wang J."/>
            <person name="Lin W."/>
            <person name="Li S."/>
            <person name="Li H."/>
            <person name="Zhou J."/>
            <person name="Ni P."/>
            <person name="Dong W."/>
            <person name="Hu S."/>
            <person name="Zeng C."/>
            <person name="Zhang J."/>
            <person name="Zhang Y."/>
            <person name="Li R."/>
            <person name="Xu Z."/>
            <person name="Li S."/>
            <person name="Li X."/>
            <person name="Zheng H."/>
            <person name="Cong L."/>
            <person name="Lin L."/>
            <person name="Yin J."/>
            <person name="Geng J."/>
            <person name="Li G."/>
            <person name="Shi J."/>
            <person name="Liu J."/>
            <person name="Lv H."/>
            <person name="Li J."/>
            <person name="Wang J."/>
            <person name="Deng Y."/>
            <person name="Ran L."/>
            <person name="Shi X."/>
            <person name="Wang X."/>
            <person name="Wu Q."/>
            <person name="Li C."/>
            <person name="Ren X."/>
            <person name="Wang J."/>
            <person name="Wang X."/>
            <person name="Li D."/>
            <person name="Liu D."/>
            <person name="Zhang X."/>
            <person name="Ji Z."/>
            <person name="Zhao W."/>
            <person name="Sun Y."/>
            <person name="Zhang Z."/>
            <person name="Bao J."/>
            <person name="Han Y."/>
            <person name="Dong L."/>
            <person name="Ji J."/>
            <person name="Chen P."/>
            <person name="Wu S."/>
            <person name="Liu J."/>
            <person name="Xiao Y."/>
            <person name="Bu D."/>
            <person name="Tan J."/>
            <person name="Yang L."/>
            <person name="Ye C."/>
            <person name="Zhang J."/>
            <person name="Xu J."/>
            <person name="Zhou Y."/>
            <person name="Yu Y."/>
            <person name="Zhang B."/>
            <person name="Zhuang S."/>
            <person name="Wei H."/>
            <person name="Liu B."/>
            <person name="Lei M."/>
            <person name="Yu H."/>
            <person name="Li Y."/>
            <person name="Xu H."/>
            <person name="Wei S."/>
            <person name="He X."/>
            <person name="Fang L."/>
            <person name="Zhang Z."/>
            <person name="Zhang Y."/>
            <person name="Huang X."/>
            <person name="Su Z."/>
            <person name="Tong W."/>
            <person name="Li J."/>
            <person name="Tong Z."/>
            <person name="Li S."/>
            <person name="Ye J."/>
            <person name="Wang L."/>
            <person name="Fang L."/>
            <person name="Lei T."/>
            <person name="Chen C."/>
            <person name="Chen H."/>
            <person name="Xu Z."/>
            <person name="Li H."/>
            <person name="Huang H."/>
            <person name="Zhang F."/>
            <person name="Xu H."/>
            <person name="Li N."/>
            <person name="Zhao C."/>
            <person name="Li S."/>
            <person name="Dong L."/>
            <person name="Huang Y."/>
            <person name="Li L."/>
            <person name="Xi Y."/>
            <person name="Qi Q."/>
            <person name="Li W."/>
            <person name="Zhang B."/>
            <person name="Hu W."/>
            <person name="Zhang Y."/>
            <person name="Tian X."/>
            <person name="Jiao Y."/>
            <person name="Liang X."/>
            <person name="Jin J."/>
            <person name="Gao L."/>
            <person name="Zheng W."/>
            <person name="Hao B."/>
            <person name="Liu S."/>
            <person name="Wang W."/>
            <person name="Yuan L."/>
            <person name="Cao M."/>
            <person name="McDermott J."/>
            <person name="Samudrala R."/>
            <person name="Wang J."/>
            <person name="Wong G.K."/>
            <person name="Yang H."/>
        </authorList>
    </citation>
    <scope>NUCLEOTIDE SEQUENCE [LARGE SCALE GENOMIC DNA]</scope>
    <source>
        <strain evidence="3">cv. 93-11</strain>
    </source>
</reference>
<feature type="domain" description="Reverse transcriptase" evidence="1">
    <location>
        <begin position="1176"/>
        <end position="1458"/>
    </location>
</feature>
<dbReference type="CDD" id="cd01650">
    <property type="entry name" value="RT_nLTR_like"/>
    <property type="match status" value="2"/>
</dbReference>
<dbReference type="PROSITE" id="PS50878">
    <property type="entry name" value="RT_POL"/>
    <property type="match status" value="2"/>
</dbReference>
<dbReference type="SUPFAM" id="SSF56672">
    <property type="entry name" value="DNA/RNA polymerases"/>
    <property type="match status" value="2"/>
</dbReference>
<dbReference type="PANTHER" id="PTHR33116">
    <property type="entry name" value="REVERSE TRANSCRIPTASE ZINC-BINDING DOMAIN-CONTAINING PROTEIN-RELATED-RELATED"/>
    <property type="match status" value="1"/>
</dbReference>
<dbReference type="GO" id="GO:0003824">
    <property type="term" value="F:catalytic activity"/>
    <property type="evidence" value="ECO:0007669"/>
    <property type="project" value="InterPro"/>
</dbReference>
<dbReference type="STRING" id="39946.B8AWH5"/>
<name>B8AWH5_ORYSI</name>
<protein>
    <recommendedName>
        <fullName evidence="1">Reverse transcriptase domain-containing protein</fullName>
    </recommendedName>
</protein>
<dbReference type="Proteomes" id="UP000007015">
    <property type="component" value="Chromosome 5"/>
</dbReference>
<evidence type="ECO:0000313" key="3">
    <source>
        <dbReference type="Proteomes" id="UP000007015"/>
    </source>
</evidence>
<dbReference type="HOGENOM" id="CLU_238520_0_0_1"/>
<dbReference type="InterPro" id="IPR036691">
    <property type="entry name" value="Endo/exonu/phosph_ase_sf"/>
</dbReference>
<evidence type="ECO:0000259" key="1">
    <source>
        <dbReference type="PROSITE" id="PS50878"/>
    </source>
</evidence>
<feature type="domain" description="Reverse transcriptase" evidence="1">
    <location>
        <begin position="478"/>
        <end position="760"/>
    </location>
</feature>
<dbReference type="InterPro" id="IPR005135">
    <property type="entry name" value="Endo/exonuclease/phosphatase"/>
</dbReference>
<dbReference type="OMA" id="WIMVCIT"/>